<sequence>MDPLGGDQRVIQQSRSARGRGRGSWAPTPSQETRGLRRPHHTSAASVNTGSMENTGTKTDGAKGDIVKNSTLSVDAAEFVPKSFSPALPNQQQSGSVMPRHSVQNRLNNARQGHHGGHQPGLHQQYVPQQNRYIPHREHQVYMGPPQHQHYNQYSNTQDYGYYDRGSGDHSRHQAEQNELDVEGDGEDWSGMRGMMGQLEVAMRTLTLSPGRFDSLVASLVDAITPCLTNTVQTQAIIGAILGQSINEGNFRYSGARLCTFLDNAALSERAPSIFRDTLVARCREETEKSIEFWMQRSLPEDEVKEKLCHGLILFLAELVTQMESEPASVLGKLLIELMSAVLQRPAPNSAKHICQALKLAGQTLERDSCGGGAEMENVMRRLTGLVNDGQVDVHVGRMVNSVDELRRGNWGRLVSTHGPYNSTVNDSPQTPADVSQQPLTNEPVFYGPDGNVLSPEESRFLQDLTGDTPDVEEFGEGEDDGDIDGIWNEEGDDGGMDDDIAAAYEQFLKLAPNKSNGRAQR</sequence>
<dbReference type="Proteomes" id="UP000829291">
    <property type="component" value="Chromosome 4"/>
</dbReference>
<feature type="compositionally biased region" description="Polar residues" evidence="1">
    <location>
        <begin position="149"/>
        <end position="159"/>
    </location>
</feature>
<feature type="compositionally biased region" description="Basic and acidic residues" evidence="1">
    <location>
        <begin position="166"/>
        <end position="176"/>
    </location>
</feature>
<feature type="region of interest" description="Disordered" evidence="1">
    <location>
        <begin position="143"/>
        <end position="185"/>
    </location>
</feature>
<dbReference type="AlphaFoldDB" id="A0A6J0BTL2"/>
<evidence type="ECO:0000313" key="3">
    <source>
        <dbReference type="RefSeq" id="XP_015517318.1"/>
    </source>
</evidence>
<evidence type="ECO:0000256" key="1">
    <source>
        <dbReference type="SAM" id="MobiDB-lite"/>
    </source>
</evidence>
<dbReference type="FunCoup" id="A0A6J0BTL2">
    <property type="interactions" value="1423"/>
</dbReference>
<dbReference type="InterPro" id="IPR051367">
    <property type="entry name" value="mRNA_TranslReg/HistoneTransl"/>
</dbReference>
<dbReference type="GO" id="GO:0006446">
    <property type="term" value="P:regulation of translational initiation"/>
    <property type="evidence" value="ECO:0007669"/>
    <property type="project" value="TreeGrafter"/>
</dbReference>
<dbReference type="CTD" id="10605"/>
<name>A0A6J0BTL2_NEOLC</name>
<dbReference type="RefSeq" id="XP_015517318.1">
    <property type="nucleotide sequence ID" value="XM_015661832.2"/>
</dbReference>
<accession>A0A6J0BTL2</accession>
<feature type="compositionally biased region" description="Acidic residues" evidence="1">
    <location>
        <begin position="470"/>
        <end position="497"/>
    </location>
</feature>
<feature type="region of interest" description="Disordered" evidence="1">
    <location>
        <begin position="467"/>
        <end position="497"/>
    </location>
</feature>
<feature type="compositionally biased region" description="Polar residues" evidence="1">
    <location>
        <begin position="419"/>
        <end position="441"/>
    </location>
</feature>
<keyword evidence="2" id="KW-1185">Reference proteome</keyword>
<dbReference type="OrthoDB" id="8171816at2759"/>
<evidence type="ECO:0000313" key="2">
    <source>
        <dbReference type="Proteomes" id="UP000829291"/>
    </source>
</evidence>
<dbReference type="SUPFAM" id="SSF48371">
    <property type="entry name" value="ARM repeat"/>
    <property type="match status" value="1"/>
</dbReference>
<dbReference type="KEGG" id="nlo:107222451"/>
<dbReference type="GeneID" id="107222451"/>
<dbReference type="InParanoid" id="A0A6J0BTL2"/>
<dbReference type="GO" id="GO:0008494">
    <property type="term" value="F:translation activator activity"/>
    <property type="evidence" value="ECO:0007669"/>
    <property type="project" value="TreeGrafter"/>
</dbReference>
<dbReference type="PANTHER" id="PTHR23254:SF15">
    <property type="entry name" value="POLYADENYLATE-BINDING PROTEIN-INTERACTING PROTEIN 1"/>
    <property type="match status" value="1"/>
</dbReference>
<organism evidence="3">
    <name type="scientific">Neodiprion lecontei</name>
    <name type="common">Redheaded pine sawfly</name>
    <dbReference type="NCBI Taxonomy" id="441921"/>
    <lineage>
        <taxon>Eukaryota</taxon>
        <taxon>Metazoa</taxon>
        <taxon>Ecdysozoa</taxon>
        <taxon>Arthropoda</taxon>
        <taxon>Hexapoda</taxon>
        <taxon>Insecta</taxon>
        <taxon>Pterygota</taxon>
        <taxon>Neoptera</taxon>
        <taxon>Endopterygota</taxon>
        <taxon>Hymenoptera</taxon>
        <taxon>Tenthredinoidea</taxon>
        <taxon>Diprionidae</taxon>
        <taxon>Diprioninae</taxon>
        <taxon>Neodiprion</taxon>
    </lineage>
</organism>
<protein>
    <submittedName>
        <fullName evidence="3">Polyadenylate-binding protein-interacting protein 1</fullName>
    </submittedName>
</protein>
<dbReference type="Gene3D" id="1.25.40.180">
    <property type="match status" value="1"/>
</dbReference>
<dbReference type="PANTHER" id="PTHR23254">
    <property type="entry name" value="EIF4G DOMAIN PROTEIN"/>
    <property type="match status" value="1"/>
</dbReference>
<feature type="region of interest" description="Disordered" evidence="1">
    <location>
        <begin position="1"/>
        <end position="64"/>
    </location>
</feature>
<proteinExistence type="predicted"/>
<feature type="region of interest" description="Disordered" evidence="1">
    <location>
        <begin position="418"/>
        <end position="444"/>
    </location>
</feature>
<gene>
    <name evidence="3" type="primary">LOC107222451</name>
</gene>
<feature type="compositionally biased region" description="Polar residues" evidence="1">
    <location>
        <begin position="43"/>
        <end position="58"/>
    </location>
</feature>
<dbReference type="InterPro" id="IPR016024">
    <property type="entry name" value="ARM-type_fold"/>
</dbReference>
<reference evidence="3" key="1">
    <citation type="submission" date="2025-08" db="UniProtKB">
        <authorList>
            <consortium name="RefSeq"/>
        </authorList>
    </citation>
    <scope>IDENTIFICATION</scope>
    <source>
        <tissue evidence="3">Thorax and Abdomen</tissue>
    </source>
</reference>